<feature type="chain" id="PRO_5002216949" evidence="1">
    <location>
        <begin position="19"/>
        <end position="143"/>
    </location>
</feature>
<protein>
    <submittedName>
        <fullName evidence="2">Uncharacterized protein</fullName>
    </submittedName>
</protein>
<dbReference type="RefSeq" id="WP_042577720.1">
    <property type="nucleotide sequence ID" value="NZ_JXQQ01000010.1"/>
</dbReference>
<proteinExistence type="predicted"/>
<comment type="caution">
    <text evidence="2">The sequence shown here is derived from an EMBL/GenBank/DDBJ whole genome shotgun (WGS) entry which is preliminary data.</text>
</comment>
<feature type="signal peptide" evidence="1">
    <location>
        <begin position="1"/>
        <end position="18"/>
    </location>
</feature>
<dbReference type="Proteomes" id="UP000032067">
    <property type="component" value="Unassembled WGS sequence"/>
</dbReference>
<evidence type="ECO:0000313" key="2">
    <source>
        <dbReference type="EMBL" id="KIQ35316.1"/>
    </source>
</evidence>
<evidence type="ECO:0000256" key="1">
    <source>
        <dbReference type="SAM" id="SignalP"/>
    </source>
</evidence>
<dbReference type="EMBL" id="JXQQ01000010">
    <property type="protein sequence ID" value="KIQ35316.1"/>
    <property type="molecule type" value="Genomic_DNA"/>
</dbReference>
<gene>
    <name evidence="2" type="ORF">RT97_05270</name>
</gene>
<dbReference type="AlphaFoldDB" id="A0A0D0MS27"/>
<evidence type="ECO:0000313" key="3">
    <source>
        <dbReference type="Proteomes" id="UP000032067"/>
    </source>
</evidence>
<reference evidence="2 3" key="1">
    <citation type="submission" date="2014-12" db="EMBL/GenBank/DDBJ databases">
        <title>16Stimator: statistical estimation of ribosomal gene copy numbers from draft genome assemblies.</title>
        <authorList>
            <person name="Perisin M.A."/>
            <person name="Vetter M."/>
            <person name="Gilbert J.A."/>
            <person name="Bergelson J."/>
        </authorList>
    </citation>
    <scope>NUCLEOTIDE SEQUENCE [LARGE SCALE GENOMIC DNA]</scope>
    <source>
        <strain evidence="2 3">MEDvA23</strain>
    </source>
</reference>
<accession>A0A0D0MS27</accession>
<organism evidence="2 3">
    <name type="scientific">Variovorax paradoxus</name>
    <dbReference type="NCBI Taxonomy" id="34073"/>
    <lineage>
        <taxon>Bacteria</taxon>
        <taxon>Pseudomonadati</taxon>
        <taxon>Pseudomonadota</taxon>
        <taxon>Betaproteobacteria</taxon>
        <taxon>Burkholderiales</taxon>
        <taxon>Comamonadaceae</taxon>
        <taxon>Variovorax</taxon>
    </lineage>
</organism>
<sequence length="143" mass="16080">MLRILALASFLAAAPVIAQPFQSGDQVVQKLSSYSFNDLRREAELGRPLRGKTLKADALDHDLQAASEYFKGRQASKPAALQMMRALLMIEMTDGGNPTAIDYVAPIYDKNRDVFRSAMKDLHPTDRKYIRERLGTYCLRRCG</sequence>
<keyword evidence="1" id="KW-0732">Signal</keyword>
<name>A0A0D0MS27_VARPD</name>